<keyword evidence="6 8" id="KW-0472">Membrane</keyword>
<dbReference type="Proteomes" id="UP000695022">
    <property type="component" value="Unplaced"/>
</dbReference>
<feature type="transmembrane region" description="Helical" evidence="8">
    <location>
        <begin position="149"/>
        <end position="171"/>
    </location>
</feature>
<dbReference type="Pfam" id="PF06027">
    <property type="entry name" value="SLC35F"/>
    <property type="match status" value="1"/>
</dbReference>
<organism evidence="9 10">
    <name type="scientific">Priapulus caudatus</name>
    <name type="common">Priapulid worm</name>
    <dbReference type="NCBI Taxonomy" id="37621"/>
    <lineage>
        <taxon>Eukaryota</taxon>
        <taxon>Metazoa</taxon>
        <taxon>Ecdysozoa</taxon>
        <taxon>Scalidophora</taxon>
        <taxon>Priapulida</taxon>
        <taxon>Priapulimorpha</taxon>
        <taxon>Priapulimorphida</taxon>
        <taxon>Priapulidae</taxon>
        <taxon>Priapulus</taxon>
    </lineage>
</organism>
<feature type="compositionally biased region" description="Basic and acidic residues" evidence="7">
    <location>
        <begin position="58"/>
        <end position="67"/>
    </location>
</feature>
<feature type="transmembrane region" description="Helical" evidence="8">
    <location>
        <begin position="409"/>
        <end position="431"/>
    </location>
</feature>
<dbReference type="RefSeq" id="XP_014669523.1">
    <property type="nucleotide sequence ID" value="XM_014814037.1"/>
</dbReference>
<evidence type="ECO:0000256" key="1">
    <source>
        <dbReference type="ARBA" id="ARBA00004141"/>
    </source>
</evidence>
<evidence type="ECO:0000256" key="6">
    <source>
        <dbReference type="ARBA" id="ARBA00023136"/>
    </source>
</evidence>
<feature type="transmembrane region" description="Helical" evidence="8">
    <location>
        <begin position="183"/>
        <end position="206"/>
    </location>
</feature>
<dbReference type="RefSeq" id="XP_014669522.1">
    <property type="nucleotide sequence ID" value="XM_014814036.1"/>
</dbReference>
<dbReference type="RefSeq" id="XP_014669521.1">
    <property type="nucleotide sequence ID" value="XM_014814035.1"/>
</dbReference>
<gene>
    <name evidence="10 11 12" type="primary">LOC106810616</name>
</gene>
<name>A0ABM1EBF0_PRICU</name>
<evidence type="ECO:0000256" key="4">
    <source>
        <dbReference type="ARBA" id="ARBA00022692"/>
    </source>
</evidence>
<evidence type="ECO:0000313" key="12">
    <source>
        <dbReference type="RefSeq" id="XP_014669523.1"/>
    </source>
</evidence>
<feature type="transmembrane region" description="Helical" evidence="8">
    <location>
        <begin position="265"/>
        <end position="283"/>
    </location>
</feature>
<feature type="region of interest" description="Disordered" evidence="7">
    <location>
        <begin position="14"/>
        <end position="130"/>
    </location>
</feature>
<evidence type="ECO:0000256" key="8">
    <source>
        <dbReference type="SAM" id="Phobius"/>
    </source>
</evidence>
<keyword evidence="3" id="KW-0813">Transport</keyword>
<dbReference type="Gene3D" id="1.10.3730.20">
    <property type="match status" value="1"/>
</dbReference>
<dbReference type="PANTHER" id="PTHR19346:SF4">
    <property type="entry name" value="SUGAR PHOSPHATE TRANSPORTER DOMAIN-CONTAINING PROTEIN"/>
    <property type="match status" value="1"/>
</dbReference>
<evidence type="ECO:0000256" key="2">
    <source>
        <dbReference type="ARBA" id="ARBA00007863"/>
    </source>
</evidence>
<reference evidence="10 11" key="1">
    <citation type="submission" date="2025-05" db="UniProtKB">
        <authorList>
            <consortium name="RefSeq"/>
        </authorList>
    </citation>
    <scope>IDENTIFICATION</scope>
</reference>
<feature type="transmembrane region" description="Helical" evidence="8">
    <location>
        <begin position="319"/>
        <end position="336"/>
    </location>
</feature>
<feature type="region of interest" description="Disordered" evidence="7">
    <location>
        <begin position="483"/>
        <end position="505"/>
    </location>
</feature>
<dbReference type="InterPro" id="IPR026505">
    <property type="entry name" value="Solute_c_fam_35_mem_F3/F4"/>
</dbReference>
<evidence type="ECO:0000313" key="9">
    <source>
        <dbReference type="Proteomes" id="UP000695022"/>
    </source>
</evidence>
<feature type="transmembrane region" description="Helical" evidence="8">
    <location>
        <begin position="348"/>
        <end position="372"/>
    </location>
</feature>
<feature type="transmembrane region" description="Helical" evidence="8">
    <location>
        <begin position="437"/>
        <end position="457"/>
    </location>
</feature>
<comment type="similarity">
    <text evidence="2">Belongs to the SLC35F solute transporter family.</text>
</comment>
<keyword evidence="9" id="KW-1185">Reference proteome</keyword>
<feature type="transmembrane region" description="Helical" evidence="8">
    <location>
        <begin position="290"/>
        <end position="307"/>
    </location>
</feature>
<dbReference type="InterPro" id="IPR037185">
    <property type="entry name" value="EmrE-like"/>
</dbReference>
<feature type="transmembrane region" description="Helical" evidence="8">
    <location>
        <begin position="238"/>
        <end position="259"/>
    </location>
</feature>
<proteinExistence type="inferred from homology"/>
<feature type="compositionally biased region" description="Low complexity" evidence="7">
    <location>
        <begin position="104"/>
        <end position="116"/>
    </location>
</feature>
<sequence>MFSTPIVTTVRNFAQRDSHHHHPHPHSQHHHHGPRHGIFSGANSPSTSPRSKNSPISPREEKVEKGDYSMGDPPSWVRSLTPVRGTVTPVSDADLDSGIIPAGARATRPSTAASRCTTRDNSNDDAWGDGSARAGEPAKPCLSQLTVKILIGVLIVVSIAVSWTGTAQFAASSFDETFDGAYFFIWFSTTWMVVCFPVYTIAVFIFSRDKRCLKSIYRDCISVYGEDRLTPLTFFTKCGLFCILWIASNYMFLMALRIIPITDTVAVFASNAAFVYILSWIILHEKFISIRILAVILMITGIVMMMYAEGFGGSTPRGVALAIGAALGSAVYQVCFKKIVGNASLGQVSIFLSMLGVFDVLVMWPIMLALYLTKVEVYDWHNLPWMYLGGSAALGLVFNFLVNFGIAFTYPLFISIGIMMGIPVNAAADIIWRDKTFSGMTIAAAVLMCVAFLVLLAPEDWNLTLQRWFCSCGRKKRAAATAAAAEQSRPDTRQSRFKVASSSGV</sequence>
<evidence type="ECO:0000256" key="7">
    <source>
        <dbReference type="SAM" id="MobiDB-lite"/>
    </source>
</evidence>
<evidence type="ECO:0000256" key="5">
    <source>
        <dbReference type="ARBA" id="ARBA00022989"/>
    </source>
</evidence>
<dbReference type="GeneID" id="106810616"/>
<feature type="compositionally biased region" description="Polar residues" evidence="7">
    <location>
        <begin position="41"/>
        <end position="56"/>
    </location>
</feature>
<feature type="compositionally biased region" description="Basic residues" evidence="7">
    <location>
        <begin position="18"/>
        <end position="35"/>
    </location>
</feature>
<evidence type="ECO:0000313" key="10">
    <source>
        <dbReference type="RefSeq" id="XP_014669521.1"/>
    </source>
</evidence>
<evidence type="ECO:0000256" key="3">
    <source>
        <dbReference type="ARBA" id="ARBA00022448"/>
    </source>
</evidence>
<keyword evidence="5 8" id="KW-1133">Transmembrane helix</keyword>
<dbReference type="SUPFAM" id="SSF103481">
    <property type="entry name" value="Multidrug resistance efflux transporter EmrE"/>
    <property type="match status" value="1"/>
</dbReference>
<evidence type="ECO:0000313" key="11">
    <source>
        <dbReference type="RefSeq" id="XP_014669522.1"/>
    </source>
</evidence>
<protein>
    <submittedName>
        <fullName evidence="10 11">Thiamine transporter SLC35F3 isoform X1</fullName>
    </submittedName>
</protein>
<dbReference type="PANTHER" id="PTHR19346">
    <property type="entry name" value="SUGAR PHOSPHATE TRANSPORTER DOMAIN-CONTAINING PROTEIN"/>
    <property type="match status" value="1"/>
</dbReference>
<keyword evidence="4 8" id="KW-0812">Transmembrane</keyword>
<dbReference type="InterPro" id="IPR009262">
    <property type="entry name" value="SLC35_F1/F2/F6"/>
</dbReference>
<accession>A0ABM1EBF0</accession>
<comment type="subcellular location">
    <subcellularLocation>
        <location evidence="1">Membrane</location>
        <topology evidence="1">Multi-pass membrane protein</topology>
    </subcellularLocation>
</comment>
<feature type="transmembrane region" description="Helical" evidence="8">
    <location>
        <begin position="384"/>
        <end position="402"/>
    </location>
</feature>